<dbReference type="GO" id="GO:0005840">
    <property type="term" value="C:ribosome"/>
    <property type="evidence" value="ECO:0007669"/>
    <property type="project" value="InterPro"/>
</dbReference>
<evidence type="ECO:0000256" key="1">
    <source>
        <dbReference type="ARBA" id="ARBA00009512"/>
    </source>
</evidence>
<comment type="caution">
    <text evidence="4">The sequence shown here is derived from an EMBL/GenBank/DDBJ whole genome shotgun (WGS) entry which is preliminary data.</text>
</comment>
<protein>
    <recommendedName>
        <fullName evidence="2">Small ribosomal subunit protein bS6</fullName>
    </recommendedName>
    <alternativeName>
        <fullName evidence="3">30S ribosomal protein S6</fullName>
    </alternativeName>
</protein>
<dbReference type="InterPro" id="IPR035980">
    <property type="entry name" value="Ribosomal_bS6_sf"/>
</dbReference>
<dbReference type="STRING" id="1801737.A2818_01725"/>
<evidence type="ECO:0000256" key="3">
    <source>
        <dbReference type="ARBA" id="ARBA00035520"/>
    </source>
</evidence>
<evidence type="ECO:0000313" key="5">
    <source>
        <dbReference type="Proteomes" id="UP000177602"/>
    </source>
</evidence>
<dbReference type="AlphaFoldDB" id="A0A1F6UZ79"/>
<evidence type="ECO:0000313" key="4">
    <source>
        <dbReference type="EMBL" id="OGI62747.1"/>
    </source>
</evidence>
<proteinExistence type="inferred from homology"/>
<name>A0A1F6UZ79_9BACT</name>
<dbReference type="Gene3D" id="3.30.70.60">
    <property type="match status" value="1"/>
</dbReference>
<sequence>MQDGEFKVNNDNLSEKDDSTAKVYELGYLLVPKIAEEDIAINYGNIKELVLSFSGEIIADEIPKLITLAYPMPKVISNVRHKFKTAYFGWTKFIMTTGQVLELKKHVDLDPNFIRFLIVKTVKENTIASKRFVRGDSYKRPVARKNTEENIPINKEEIDKEIDALIAV</sequence>
<evidence type="ECO:0000256" key="2">
    <source>
        <dbReference type="ARBA" id="ARBA00035294"/>
    </source>
</evidence>
<dbReference type="InterPro" id="IPR014717">
    <property type="entry name" value="Transl_elong_EF1B/ribsomal_bS6"/>
</dbReference>
<dbReference type="GO" id="GO:0006412">
    <property type="term" value="P:translation"/>
    <property type="evidence" value="ECO:0007669"/>
    <property type="project" value="InterPro"/>
</dbReference>
<dbReference type="Pfam" id="PF01250">
    <property type="entry name" value="Ribosomal_S6"/>
    <property type="match status" value="1"/>
</dbReference>
<reference evidence="4 5" key="1">
    <citation type="journal article" date="2016" name="Nat. Commun.">
        <title>Thousands of microbial genomes shed light on interconnected biogeochemical processes in an aquifer system.</title>
        <authorList>
            <person name="Anantharaman K."/>
            <person name="Brown C.T."/>
            <person name="Hug L.A."/>
            <person name="Sharon I."/>
            <person name="Castelle C.J."/>
            <person name="Probst A.J."/>
            <person name="Thomas B.C."/>
            <person name="Singh A."/>
            <person name="Wilkins M.J."/>
            <person name="Karaoz U."/>
            <person name="Brodie E.L."/>
            <person name="Williams K.H."/>
            <person name="Hubbard S.S."/>
            <person name="Banfield J.F."/>
        </authorList>
    </citation>
    <scope>NUCLEOTIDE SEQUENCE [LARGE SCALE GENOMIC DNA]</scope>
</reference>
<dbReference type="InterPro" id="IPR000529">
    <property type="entry name" value="Ribosomal_bS6"/>
</dbReference>
<dbReference type="SUPFAM" id="SSF54995">
    <property type="entry name" value="Ribosomal protein S6"/>
    <property type="match status" value="1"/>
</dbReference>
<dbReference type="EMBL" id="MFTN01000021">
    <property type="protein sequence ID" value="OGI62747.1"/>
    <property type="molecule type" value="Genomic_DNA"/>
</dbReference>
<dbReference type="Proteomes" id="UP000177602">
    <property type="component" value="Unassembled WGS sequence"/>
</dbReference>
<dbReference type="GO" id="GO:0019843">
    <property type="term" value="F:rRNA binding"/>
    <property type="evidence" value="ECO:0007669"/>
    <property type="project" value="InterPro"/>
</dbReference>
<accession>A0A1F6UZ79</accession>
<gene>
    <name evidence="4" type="ORF">A2818_01725</name>
</gene>
<organism evidence="4 5">
    <name type="scientific">Candidatus Nomurabacteria bacterium RIFCSPHIGHO2_01_FULL_40_12</name>
    <dbReference type="NCBI Taxonomy" id="1801737"/>
    <lineage>
        <taxon>Bacteria</taxon>
        <taxon>Candidatus Nomuraibacteriota</taxon>
    </lineage>
</organism>
<dbReference type="GO" id="GO:0003735">
    <property type="term" value="F:structural constituent of ribosome"/>
    <property type="evidence" value="ECO:0007669"/>
    <property type="project" value="InterPro"/>
</dbReference>
<comment type="similarity">
    <text evidence="1">Belongs to the bacterial ribosomal protein bS6 family.</text>
</comment>